<evidence type="ECO:0000313" key="4">
    <source>
        <dbReference type="Proteomes" id="UP001215598"/>
    </source>
</evidence>
<feature type="compositionally biased region" description="Basic residues" evidence="1">
    <location>
        <begin position="327"/>
        <end position="341"/>
    </location>
</feature>
<dbReference type="InterPro" id="IPR054076">
    <property type="entry name" value="ZUO1-like_ZHD"/>
</dbReference>
<keyword evidence="4" id="KW-1185">Reference proteome</keyword>
<feature type="compositionally biased region" description="Pro residues" evidence="1">
    <location>
        <begin position="85"/>
        <end position="100"/>
    </location>
</feature>
<evidence type="ECO:0000259" key="2">
    <source>
        <dbReference type="PROSITE" id="PS50076"/>
    </source>
</evidence>
<dbReference type="Gene3D" id="1.10.287.110">
    <property type="entry name" value="DnaJ domain"/>
    <property type="match status" value="1"/>
</dbReference>
<comment type="caution">
    <text evidence="3">The sequence shown here is derived from an EMBL/GenBank/DDBJ whole genome shotgun (WGS) entry which is preliminary data.</text>
</comment>
<dbReference type="Pfam" id="PF00226">
    <property type="entry name" value="DnaJ"/>
    <property type="match status" value="1"/>
</dbReference>
<feature type="compositionally biased region" description="Basic and acidic residues" evidence="1">
    <location>
        <begin position="69"/>
        <end position="83"/>
    </location>
</feature>
<dbReference type="CDD" id="cd06257">
    <property type="entry name" value="DnaJ"/>
    <property type="match status" value="1"/>
</dbReference>
<dbReference type="PANTHER" id="PTHR44029:SF1">
    <property type="entry name" value="DNAJ HOMOLOG SUBFAMILY C MEMBER 21"/>
    <property type="match status" value="1"/>
</dbReference>
<feature type="region of interest" description="Disordered" evidence="1">
    <location>
        <begin position="34"/>
        <end position="106"/>
    </location>
</feature>
<dbReference type="InterPro" id="IPR001623">
    <property type="entry name" value="DnaJ_domain"/>
</dbReference>
<protein>
    <recommendedName>
        <fullName evidence="2">J domain-containing protein</fullName>
    </recommendedName>
</protein>
<accession>A0AAD7HHK6</accession>
<dbReference type="PANTHER" id="PTHR44029">
    <property type="entry name" value="DNAJ HOMOLOG SUBFAMILY C MEMBER 21"/>
    <property type="match status" value="1"/>
</dbReference>
<dbReference type="PRINTS" id="PR00625">
    <property type="entry name" value="JDOMAIN"/>
</dbReference>
<dbReference type="AlphaFoldDB" id="A0AAD7HHK6"/>
<dbReference type="Pfam" id="PF21884">
    <property type="entry name" value="ZUO1-like_ZHD"/>
    <property type="match status" value="1"/>
</dbReference>
<reference evidence="3" key="1">
    <citation type="submission" date="2023-03" db="EMBL/GenBank/DDBJ databases">
        <title>Massive genome expansion in bonnet fungi (Mycena s.s.) driven by repeated elements and novel gene families across ecological guilds.</title>
        <authorList>
            <consortium name="Lawrence Berkeley National Laboratory"/>
            <person name="Harder C.B."/>
            <person name="Miyauchi S."/>
            <person name="Viragh M."/>
            <person name="Kuo A."/>
            <person name="Thoen E."/>
            <person name="Andreopoulos B."/>
            <person name="Lu D."/>
            <person name="Skrede I."/>
            <person name="Drula E."/>
            <person name="Henrissat B."/>
            <person name="Morin E."/>
            <person name="Kohler A."/>
            <person name="Barry K."/>
            <person name="LaButti K."/>
            <person name="Morin E."/>
            <person name="Salamov A."/>
            <person name="Lipzen A."/>
            <person name="Mereny Z."/>
            <person name="Hegedus B."/>
            <person name="Baldrian P."/>
            <person name="Stursova M."/>
            <person name="Weitz H."/>
            <person name="Taylor A."/>
            <person name="Grigoriev I.V."/>
            <person name="Nagy L.G."/>
            <person name="Martin F."/>
            <person name="Kauserud H."/>
        </authorList>
    </citation>
    <scope>NUCLEOTIDE SEQUENCE</scope>
    <source>
        <strain evidence="3">CBHHK182m</strain>
    </source>
</reference>
<dbReference type="Proteomes" id="UP001215598">
    <property type="component" value="Unassembled WGS sequence"/>
</dbReference>
<dbReference type="PROSITE" id="PS50076">
    <property type="entry name" value="DNAJ_2"/>
    <property type="match status" value="1"/>
</dbReference>
<feature type="region of interest" description="Disordered" evidence="1">
    <location>
        <begin position="314"/>
        <end position="341"/>
    </location>
</feature>
<dbReference type="EMBL" id="JARKIB010000245">
    <property type="protein sequence ID" value="KAJ7720016.1"/>
    <property type="molecule type" value="Genomic_DNA"/>
</dbReference>
<evidence type="ECO:0000313" key="3">
    <source>
        <dbReference type="EMBL" id="KAJ7720016.1"/>
    </source>
</evidence>
<feature type="compositionally biased region" description="Basic and acidic residues" evidence="1">
    <location>
        <begin position="41"/>
        <end position="54"/>
    </location>
</feature>
<sequence length="341" mass="39925">MGAATSRPDLDSMDLYAVLEVSEDATFEDIKQAYRKKAREHHPDKNQDDVEGATRRFKRVLEAYQTLSDDNKRSDYDMTRDPDPSTDPGPSHKPPPPFSPPGAWTEEIKTDKKPTVSWSEWLYGLAFKPTGYSRYAFHPEIYAANNQYQGPGITPRTIYDFCQSLRGLRFSVDDHSEASAFTIFDNFFQCLAHDEVLWHYIHSRQLRVYPRFGCGHFVWTRDDWDLSDGFLPQEAHCFYEFWSTFKTLKTFEWITPYTCPQFASAREERYYRKLNKPYQERAKAEYNELIQKLAKALKERDPRYLMHMQIQALKHATQGPGAESGKKNKKKGKKNKNKNKR</sequence>
<organism evidence="3 4">
    <name type="scientific">Mycena metata</name>
    <dbReference type="NCBI Taxonomy" id="1033252"/>
    <lineage>
        <taxon>Eukaryota</taxon>
        <taxon>Fungi</taxon>
        <taxon>Dikarya</taxon>
        <taxon>Basidiomycota</taxon>
        <taxon>Agaricomycotina</taxon>
        <taxon>Agaricomycetes</taxon>
        <taxon>Agaricomycetidae</taxon>
        <taxon>Agaricales</taxon>
        <taxon>Marasmiineae</taxon>
        <taxon>Mycenaceae</taxon>
        <taxon>Mycena</taxon>
    </lineage>
</organism>
<dbReference type="InterPro" id="IPR051964">
    <property type="entry name" value="Chaperone_stress_response"/>
</dbReference>
<dbReference type="SMART" id="SM00271">
    <property type="entry name" value="DnaJ"/>
    <property type="match status" value="1"/>
</dbReference>
<name>A0AAD7HHK6_9AGAR</name>
<gene>
    <name evidence="3" type="ORF">B0H16DRAFT_1605290</name>
</gene>
<evidence type="ECO:0000256" key="1">
    <source>
        <dbReference type="SAM" id="MobiDB-lite"/>
    </source>
</evidence>
<proteinExistence type="predicted"/>
<dbReference type="InterPro" id="IPR036869">
    <property type="entry name" value="J_dom_sf"/>
</dbReference>
<dbReference type="SUPFAM" id="SSF46565">
    <property type="entry name" value="Chaperone J-domain"/>
    <property type="match status" value="1"/>
</dbReference>
<feature type="domain" description="J" evidence="2">
    <location>
        <begin position="14"/>
        <end position="80"/>
    </location>
</feature>
<dbReference type="InterPro" id="IPR018253">
    <property type="entry name" value="DnaJ_domain_CS"/>
</dbReference>
<dbReference type="PROSITE" id="PS00636">
    <property type="entry name" value="DNAJ_1"/>
    <property type="match status" value="1"/>
</dbReference>
<dbReference type="GO" id="GO:0005737">
    <property type="term" value="C:cytoplasm"/>
    <property type="evidence" value="ECO:0007669"/>
    <property type="project" value="TreeGrafter"/>
</dbReference>